<accession>A0A0R0KS42</accession>
<name>A0A0R0KS42_SOYBN</name>
<reference evidence="1 2" key="1">
    <citation type="journal article" date="2010" name="Nature">
        <title>Genome sequence of the palaeopolyploid soybean.</title>
        <authorList>
            <person name="Schmutz J."/>
            <person name="Cannon S.B."/>
            <person name="Schlueter J."/>
            <person name="Ma J."/>
            <person name="Mitros T."/>
            <person name="Nelson W."/>
            <person name="Hyten D.L."/>
            <person name="Song Q."/>
            <person name="Thelen J.J."/>
            <person name="Cheng J."/>
            <person name="Xu D."/>
            <person name="Hellsten U."/>
            <person name="May G.D."/>
            <person name="Yu Y."/>
            <person name="Sakurai T."/>
            <person name="Umezawa T."/>
            <person name="Bhattacharyya M.K."/>
            <person name="Sandhu D."/>
            <person name="Valliyodan B."/>
            <person name="Lindquist E."/>
            <person name="Peto M."/>
            <person name="Grant D."/>
            <person name="Shu S."/>
            <person name="Goodstein D."/>
            <person name="Barry K."/>
            <person name="Futrell-Griggs M."/>
            <person name="Abernathy B."/>
            <person name="Du J."/>
            <person name="Tian Z."/>
            <person name="Zhu L."/>
            <person name="Gill N."/>
            <person name="Joshi T."/>
            <person name="Libault M."/>
            <person name="Sethuraman A."/>
            <person name="Zhang X.-C."/>
            <person name="Shinozaki K."/>
            <person name="Nguyen H.T."/>
            <person name="Wing R.A."/>
            <person name="Cregan P."/>
            <person name="Specht J."/>
            <person name="Grimwood J."/>
            <person name="Rokhsar D."/>
            <person name="Stacey G."/>
            <person name="Shoemaker R.C."/>
            <person name="Jackson S.A."/>
        </authorList>
    </citation>
    <scope>NUCLEOTIDE SEQUENCE [LARGE SCALE GENOMIC DNA]</scope>
    <source>
        <strain evidence="2">cv. Williams 82</strain>
        <tissue evidence="1">Callus</tissue>
    </source>
</reference>
<keyword evidence="3" id="KW-1185">Reference proteome</keyword>
<proteinExistence type="predicted"/>
<reference evidence="2" key="2">
    <citation type="submission" date="2018-02" db="UniProtKB">
        <authorList>
            <consortium name="EnsemblPlants"/>
        </authorList>
    </citation>
    <scope>IDENTIFICATION</scope>
    <source>
        <strain evidence="2">Williams 82</strain>
    </source>
</reference>
<dbReference type="InParanoid" id="A0A0R0KS42"/>
<organism evidence="1">
    <name type="scientific">Glycine max</name>
    <name type="common">Soybean</name>
    <name type="synonym">Glycine hispida</name>
    <dbReference type="NCBI Taxonomy" id="3847"/>
    <lineage>
        <taxon>Eukaryota</taxon>
        <taxon>Viridiplantae</taxon>
        <taxon>Streptophyta</taxon>
        <taxon>Embryophyta</taxon>
        <taxon>Tracheophyta</taxon>
        <taxon>Spermatophyta</taxon>
        <taxon>Magnoliopsida</taxon>
        <taxon>eudicotyledons</taxon>
        <taxon>Gunneridae</taxon>
        <taxon>Pentapetalae</taxon>
        <taxon>rosids</taxon>
        <taxon>fabids</taxon>
        <taxon>Fabales</taxon>
        <taxon>Fabaceae</taxon>
        <taxon>Papilionoideae</taxon>
        <taxon>50 kb inversion clade</taxon>
        <taxon>NPAAA clade</taxon>
        <taxon>indigoferoid/millettioid clade</taxon>
        <taxon>Phaseoleae</taxon>
        <taxon>Glycine</taxon>
        <taxon>Glycine subgen. Soja</taxon>
    </lineage>
</organism>
<dbReference type="EnsemblPlants" id="KRH67269">
    <property type="protein sequence ID" value="KRH67269"/>
    <property type="gene ID" value="GLYMA_03G157500"/>
</dbReference>
<dbReference type="Proteomes" id="UP000008827">
    <property type="component" value="Chromosome 3"/>
</dbReference>
<evidence type="ECO:0000313" key="1">
    <source>
        <dbReference type="EMBL" id="KRH67269.1"/>
    </source>
</evidence>
<evidence type="ECO:0000313" key="2">
    <source>
        <dbReference type="EnsemblPlants" id="KRH67269"/>
    </source>
</evidence>
<dbReference type="Gramene" id="KRH67269">
    <property type="protein sequence ID" value="KRH67269"/>
    <property type="gene ID" value="GLYMA_03G157500"/>
</dbReference>
<dbReference type="EMBL" id="CM000836">
    <property type="protein sequence ID" value="KRH67269.1"/>
    <property type="molecule type" value="Genomic_DNA"/>
</dbReference>
<sequence length="68" mass="8254">MHQYVVISLSYFKFDQMTTWYLVWSKPLTLHSLWTRSPMHDFPIFHTFLFPNGTQYSILQSRMIDLPL</sequence>
<dbReference type="AlphaFoldDB" id="A0A0R0KS42"/>
<gene>
    <name evidence="1" type="ORF">GLYMA_03G157500</name>
</gene>
<protein>
    <submittedName>
        <fullName evidence="1 2">Uncharacterized protein</fullName>
    </submittedName>
</protein>
<evidence type="ECO:0000313" key="3">
    <source>
        <dbReference type="Proteomes" id="UP000008827"/>
    </source>
</evidence>
<reference evidence="1" key="3">
    <citation type="submission" date="2018-07" db="EMBL/GenBank/DDBJ databases">
        <title>WGS assembly of Glycine max.</title>
        <authorList>
            <person name="Schmutz J."/>
            <person name="Cannon S."/>
            <person name="Schlueter J."/>
            <person name="Ma J."/>
            <person name="Mitros T."/>
            <person name="Nelson W."/>
            <person name="Hyten D."/>
            <person name="Song Q."/>
            <person name="Thelen J."/>
            <person name="Cheng J."/>
            <person name="Xu D."/>
            <person name="Hellsten U."/>
            <person name="May G."/>
            <person name="Yu Y."/>
            <person name="Sakurai T."/>
            <person name="Umezawa T."/>
            <person name="Bhattacharyya M."/>
            <person name="Sandhu D."/>
            <person name="Valliyodan B."/>
            <person name="Lindquist E."/>
            <person name="Peto M."/>
            <person name="Grant D."/>
            <person name="Shu S."/>
            <person name="Goodstein D."/>
            <person name="Barry K."/>
            <person name="Futrell-Griggs M."/>
            <person name="Abernathy B."/>
            <person name="Du J."/>
            <person name="Tian Z."/>
            <person name="Zhu L."/>
            <person name="Gill N."/>
            <person name="Joshi T."/>
            <person name="Libault M."/>
            <person name="Sethuraman A."/>
            <person name="Zhang X."/>
            <person name="Shinozaki K."/>
            <person name="Nguyen H."/>
            <person name="Wing R."/>
            <person name="Cregan P."/>
            <person name="Specht J."/>
            <person name="Grimwood J."/>
            <person name="Rokhsar D."/>
            <person name="Stacey G."/>
            <person name="Shoemaker R."/>
            <person name="Jackson S."/>
        </authorList>
    </citation>
    <scope>NUCLEOTIDE SEQUENCE</scope>
    <source>
        <tissue evidence="1">Callus</tissue>
    </source>
</reference>